<keyword evidence="8" id="KW-1133">Transmembrane helix</keyword>
<name>A0A5C1DKY0_9NEIS</name>
<evidence type="ECO:0000256" key="10">
    <source>
        <dbReference type="SAM" id="MobiDB-lite"/>
    </source>
</evidence>
<evidence type="ECO:0000256" key="2">
    <source>
        <dbReference type="ARBA" id="ARBA00006555"/>
    </source>
</evidence>
<dbReference type="Gene3D" id="3.30.1150.10">
    <property type="match status" value="1"/>
</dbReference>
<proteinExistence type="inferred from homology"/>
<dbReference type="PANTHER" id="PTHR33446">
    <property type="entry name" value="PROTEIN TONB-RELATED"/>
    <property type="match status" value="1"/>
</dbReference>
<evidence type="ECO:0000256" key="4">
    <source>
        <dbReference type="ARBA" id="ARBA00022475"/>
    </source>
</evidence>
<evidence type="ECO:0000313" key="13">
    <source>
        <dbReference type="Proteomes" id="UP000322079"/>
    </source>
</evidence>
<keyword evidence="6" id="KW-0812">Transmembrane</keyword>
<evidence type="ECO:0000256" key="3">
    <source>
        <dbReference type="ARBA" id="ARBA00022448"/>
    </source>
</evidence>
<keyword evidence="4" id="KW-1003">Cell membrane</keyword>
<dbReference type="SUPFAM" id="SSF74653">
    <property type="entry name" value="TolA/TonB C-terminal domain"/>
    <property type="match status" value="1"/>
</dbReference>
<gene>
    <name evidence="12" type="ORF">FYK34_14215</name>
</gene>
<dbReference type="Pfam" id="PF03544">
    <property type="entry name" value="TonB_C"/>
    <property type="match status" value="1"/>
</dbReference>
<comment type="similarity">
    <text evidence="2">Belongs to the TonB family.</text>
</comment>
<feature type="region of interest" description="Disordered" evidence="10">
    <location>
        <begin position="57"/>
        <end position="87"/>
    </location>
</feature>
<evidence type="ECO:0000313" key="12">
    <source>
        <dbReference type="EMBL" id="QEL56639.1"/>
    </source>
</evidence>
<dbReference type="PANTHER" id="PTHR33446:SF2">
    <property type="entry name" value="PROTEIN TONB"/>
    <property type="match status" value="1"/>
</dbReference>
<dbReference type="NCBIfam" id="TIGR01352">
    <property type="entry name" value="tonB_Cterm"/>
    <property type="match status" value="1"/>
</dbReference>
<reference evidence="12 13" key="1">
    <citation type="submission" date="2019-08" db="EMBL/GenBank/DDBJ databases">
        <title>Chromobacterium paludis, a novel bacterium isolated from a Maryland marsh pond.</title>
        <authorList>
            <person name="Blackburn M.B."/>
            <person name="Gundersen-Rindal D.E."/>
        </authorList>
    </citation>
    <scope>NUCLEOTIDE SEQUENCE [LARGE SCALE GENOMIC DNA]</scope>
    <source>
        <strain evidence="13">IIBBL 257-1</strain>
    </source>
</reference>
<keyword evidence="9" id="KW-0472">Membrane</keyword>
<dbReference type="Proteomes" id="UP000322079">
    <property type="component" value="Chromosome"/>
</dbReference>
<dbReference type="GO" id="GO:0055085">
    <property type="term" value="P:transmembrane transport"/>
    <property type="evidence" value="ECO:0007669"/>
    <property type="project" value="InterPro"/>
</dbReference>
<dbReference type="InterPro" id="IPR051045">
    <property type="entry name" value="TonB-dependent_transducer"/>
</dbReference>
<evidence type="ECO:0000259" key="11">
    <source>
        <dbReference type="PROSITE" id="PS52015"/>
    </source>
</evidence>
<sequence>MRIALLLSLLAHGLLLWGWHEGWPGAVKPVPPRQLTVAMRPFPGKSGLGHRLPAARRESPALPARSAFWPKTPGARPETAPAAPVSSALPALARSSAAEGARALPGKGRSAMVAPAPSMAVQGAGAEDGQRQAGDREAIHAPSYLENPQPPYPERSRQLGEEGLVLLRVRVGVDGRALSVTLARSSGFRRLDQSAQEAVSRWRFAPAMRGGQAVESTLSVPIRFQADR</sequence>
<accession>A0A5C1DKY0</accession>
<evidence type="ECO:0000256" key="9">
    <source>
        <dbReference type="ARBA" id="ARBA00023136"/>
    </source>
</evidence>
<protein>
    <submittedName>
        <fullName evidence="12">TonB family protein</fullName>
    </submittedName>
</protein>
<dbReference type="KEGG" id="chrm:FYK34_14215"/>
<dbReference type="InterPro" id="IPR037682">
    <property type="entry name" value="TonB_C"/>
</dbReference>
<keyword evidence="13" id="KW-1185">Reference proteome</keyword>
<keyword evidence="3" id="KW-0813">Transport</keyword>
<dbReference type="GO" id="GO:0031992">
    <property type="term" value="F:energy transducer activity"/>
    <property type="evidence" value="ECO:0007669"/>
    <property type="project" value="TreeGrafter"/>
</dbReference>
<keyword evidence="5" id="KW-0997">Cell inner membrane</keyword>
<feature type="domain" description="TonB C-terminal" evidence="11">
    <location>
        <begin position="137"/>
        <end position="228"/>
    </location>
</feature>
<evidence type="ECO:0000256" key="7">
    <source>
        <dbReference type="ARBA" id="ARBA00022927"/>
    </source>
</evidence>
<evidence type="ECO:0000256" key="6">
    <source>
        <dbReference type="ARBA" id="ARBA00022692"/>
    </source>
</evidence>
<evidence type="ECO:0000256" key="5">
    <source>
        <dbReference type="ARBA" id="ARBA00022519"/>
    </source>
</evidence>
<dbReference type="EMBL" id="CP043473">
    <property type="protein sequence ID" value="QEL56639.1"/>
    <property type="molecule type" value="Genomic_DNA"/>
</dbReference>
<dbReference type="GO" id="GO:0098797">
    <property type="term" value="C:plasma membrane protein complex"/>
    <property type="evidence" value="ECO:0007669"/>
    <property type="project" value="TreeGrafter"/>
</dbReference>
<dbReference type="InterPro" id="IPR006260">
    <property type="entry name" value="TonB/TolA_C"/>
</dbReference>
<comment type="subcellular location">
    <subcellularLocation>
        <location evidence="1">Cell inner membrane</location>
        <topology evidence="1">Single-pass membrane protein</topology>
        <orientation evidence="1">Periplasmic side</orientation>
    </subcellularLocation>
</comment>
<evidence type="ECO:0000256" key="1">
    <source>
        <dbReference type="ARBA" id="ARBA00004383"/>
    </source>
</evidence>
<dbReference type="PROSITE" id="PS52015">
    <property type="entry name" value="TONB_CTD"/>
    <property type="match status" value="1"/>
</dbReference>
<dbReference type="AlphaFoldDB" id="A0A5C1DKY0"/>
<organism evidence="12 13">
    <name type="scientific">Chromobacterium paludis</name>
    <dbReference type="NCBI Taxonomy" id="2605945"/>
    <lineage>
        <taxon>Bacteria</taxon>
        <taxon>Pseudomonadati</taxon>
        <taxon>Pseudomonadota</taxon>
        <taxon>Betaproteobacteria</taxon>
        <taxon>Neisseriales</taxon>
        <taxon>Chromobacteriaceae</taxon>
        <taxon>Chromobacterium</taxon>
    </lineage>
</organism>
<keyword evidence="7" id="KW-0653">Protein transport</keyword>
<dbReference type="GO" id="GO:0015031">
    <property type="term" value="P:protein transport"/>
    <property type="evidence" value="ECO:0007669"/>
    <property type="project" value="UniProtKB-KW"/>
</dbReference>
<evidence type="ECO:0000256" key="8">
    <source>
        <dbReference type="ARBA" id="ARBA00022989"/>
    </source>
</evidence>